<gene>
    <name evidence="2" type="ORF">OSH07_01705</name>
</gene>
<accession>A0A9X3DYR7</accession>
<organism evidence="2 3">
    <name type="scientific">Kaistia nematophila</name>
    <dbReference type="NCBI Taxonomy" id="2994654"/>
    <lineage>
        <taxon>Bacteria</taxon>
        <taxon>Pseudomonadati</taxon>
        <taxon>Pseudomonadota</taxon>
        <taxon>Alphaproteobacteria</taxon>
        <taxon>Hyphomicrobiales</taxon>
        <taxon>Kaistiaceae</taxon>
        <taxon>Kaistia</taxon>
    </lineage>
</organism>
<dbReference type="EMBL" id="JAPKNK010000001">
    <property type="protein sequence ID" value="MCX5567901.1"/>
    <property type="molecule type" value="Genomic_DNA"/>
</dbReference>
<dbReference type="Proteomes" id="UP001144805">
    <property type="component" value="Unassembled WGS sequence"/>
</dbReference>
<keyword evidence="1" id="KW-0732">Signal</keyword>
<dbReference type="Gene3D" id="3.10.450.50">
    <property type="match status" value="1"/>
</dbReference>
<sequence length="161" mass="17731">MTLTRRGVARLFLVATLGAAGFSTSVGSSVAADDPEAFVASIYERYENGGDGVPLDDAATIRALFEPRLAEMILADRDEAAAVGDVPKLDGDPFVDAQDFDITDLRIDVEDGTPDRAEAHVSFLNFGEPKRIDLRLEWLETGWRIRDIYWPEGSLRGLYTH</sequence>
<evidence type="ECO:0000256" key="1">
    <source>
        <dbReference type="SAM" id="SignalP"/>
    </source>
</evidence>
<comment type="caution">
    <text evidence="2">The sequence shown here is derived from an EMBL/GenBank/DDBJ whole genome shotgun (WGS) entry which is preliminary data.</text>
</comment>
<dbReference type="RefSeq" id="WP_266336869.1">
    <property type="nucleotide sequence ID" value="NZ_JAPKNK010000001.1"/>
</dbReference>
<name>A0A9X3DYR7_9HYPH</name>
<protein>
    <submittedName>
        <fullName evidence="2">DUF3828 domain-containing protein</fullName>
    </submittedName>
</protein>
<feature type="chain" id="PRO_5040893957" evidence="1">
    <location>
        <begin position="32"/>
        <end position="161"/>
    </location>
</feature>
<evidence type="ECO:0000313" key="3">
    <source>
        <dbReference type="Proteomes" id="UP001144805"/>
    </source>
</evidence>
<proteinExistence type="predicted"/>
<dbReference type="AlphaFoldDB" id="A0A9X3DYR7"/>
<keyword evidence="3" id="KW-1185">Reference proteome</keyword>
<reference evidence="2" key="1">
    <citation type="submission" date="2022-11" db="EMBL/GenBank/DDBJ databases">
        <title>Biodiversity and phylogenetic relationships of bacteria.</title>
        <authorList>
            <person name="Machado R.A.R."/>
            <person name="Bhat A."/>
            <person name="Loulou A."/>
            <person name="Kallel S."/>
        </authorList>
    </citation>
    <scope>NUCLEOTIDE SEQUENCE</scope>
    <source>
        <strain evidence="2">K-TC2</strain>
    </source>
</reference>
<evidence type="ECO:0000313" key="2">
    <source>
        <dbReference type="EMBL" id="MCX5567901.1"/>
    </source>
</evidence>
<feature type="signal peptide" evidence="1">
    <location>
        <begin position="1"/>
        <end position="31"/>
    </location>
</feature>